<evidence type="ECO:0000313" key="3">
    <source>
        <dbReference type="Proteomes" id="UP000268350"/>
    </source>
</evidence>
<keyword evidence="3" id="KW-1185">Reference proteome</keyword>
<dbReference type="EMBL" id="OUUW01000004">
    <property type="protein sequence ID" value="SPP79499.1"/>
    <property type="molecule type" value="Genomic_DNA"/>
</dbReference>
<dbReference type="STRING" id="7266.A0A3B0K0K3"/>
<reference evidence="3" key="1">
    <citation type="submission" date="2018-01" db="EMBL/GenBank/DDBJ databases">
        <authorList>
            <person name="Alioto T."/>
            <person name="Alioto T."/>
        </authorList>
    </citation>
    <scope>NUCLEOTIDE SEQUENCE [LARGE SCALE GENOMIC DNA]</scope>
</reference>
<dbReference type="Proteomes" id="UP000268350">
    <property type="component" value="Unassembled WGS sequence"/>
</dbReference>
<sequence length="136" mass="15849">MKEKLEFYNREAVSLEFEYESHKTKSKLRETDLLSALSEKDLTIENLQKSLDELSRDVLRNSKEERMRSPIVDTSMPEIICDKCVEFERLLADDANAKLESIQLSFSQKAEDSHITISSILYLYFSLPLFNQIGYD</sequence>
<dbReference type="OrthoDB" id="21525at2759"/>
<accession>A0A3B0K0K3</accession>
<feature type="coiled-coil region" evidence="1">
    <location>
        <begin position="37"/>
        <end position="64"/>
    </location>
</feature>
<gene>
    <name evidence="2" type="ORF">DGUA_6G012357</name>
</gene>
<evidence type="ECO:0000313" key="2">
    <source>
        <dbReference type="EMBL" id="SPP79499.1"/>
    </source>
</evidence>
<protein>
    <submittedName>
        <fullName evidence="2">Uncharacterized protein</fullName>
    </submittedName>
</protein>
<name>A0A3B0K0K3_DROGU</name>
<proteinExistence type="predicted"/>
<organism evidence="2 3">
    <name type="scientific">Drosophila guanche</name>
    <name type="common">Fruit fly</name>
    <dbReference type="NCBI Taxonomy" id="7266"/>
    <lineage>
        <taxon>Eukaryota</taxon>
        <taxon>Metazoa</taxon>
        <taxon>Ecdysozoa</taxon>
        <taxon>Arthropoda</taxon>
        <taxon>Hexapoda</taxon>
        <taxon>Insecta</taxon>
        <taxon>Pterygota</taxon>
        <taxon>Neoptera</taxon>
        <taxon>Endopterygota</taxon>
        <taxon>Diptera</taxon>
        <taxon>Brachycera</taxon>
        <taxon>Muscomorpha</taxon>
        <taxon>Ephydroidea</taxon>
        <taxon>Drosophilidae</taxon>
        <taxon>Drosophila</taxon>
        <taxon>Sophophora</taxon>
    </lineage>
</organism>
<evidence type="ECO:0000256" key="1">
    <source>
        <dbReference type="SAM" id="Coils"/>
    </source>
</evidence>
<dbReference type="AlphaFoldDB" id="A0A3B0K0K3"/>
<keyword evidence="1" id="KW-0175">Coiled coil</keyword>